<name>A0A162N4I8_9FIRM</name>
<dbReference type="InterPro" id="IPR001226">
    <property type="entry name" value="Flavodoxin_CS"/>
</dbReference>
<dbReference type="Gene3D" id="3.40.50.360">
    <property type="match status" value="1"/>
</dbReference>
<dbReference type="PROSITE" id="PS00201">
    <property type="entry name" value="FLAVODOXIN"/>
    <property type="match status" value="1"/>
</dbReference>
<dbReference type="EMBL" id="LOHZ01000013">
    <property type="protein sequence ID" value="KYO69288.1"/>
    <property type="molecule type" value="Genomic_DNA"/>
</dbReference>
<dbReference type="AlphaFoldDB" id="A0A162N4I8"/>
<comment type="caution">
    <text evidence="2">The sequence shown here is derived from an EMBL/GenBank/DDBJ whole genome shotgun (WGS) entry which is preliminary data.</text>
</comment>
<evidence type="ECO:0000313" key="2">
    <source>
        <dbReference type="EMBL" id="KYO69288.1"/>
    </source>
</evidence>
<feature type="domain" description="Flavodoxin-like" evidence="1">
    <location>
        <begin position="4"/>
        <end position="158"/>
    </location>
</feature>
<evidence type="ECO:0000313" key="3">
    <source>
        <dbReference type="Proteomes" id="UP000075737"/>
    </source>
</evidence>
<dbReference type="PANTHER" id="PTHR39201">
    <property type="entry name" value="EXPORTED PROTEIN-RELATED"/>
    <property type="match status" value="1"/>
</dbReference>
<protein>
    <recommendedName>
        <fullName evidence="1">Flavodoxin-like domain-containing protein</fullName>
    </recommendedName>
</protein>
<proteinExistence type="predicted"/>
<gene>
    <name evidence="2" type="ORF">ATZ99_00310</name>
</gene>
<dbReference type="OrthoDB" id="9806505at2"/>
<keyword evidence="3" id="KW-1185">Reference proteome</keyword>
<evidence type="ECO:0000259" key="1">
    <source>
        <dbReference type="PROSITE" id="PS50902"/>
    </source>
</evidence>
<dbReference type="PANTHER" id="PTHR39201:SF1">
    <property type="entry name" value="FLAVODOXIN-LIKE DOMAIN-CONTAINING PROTEIN"/>
    <property type="match status" value="1"/>
</dbReference>
<dbReference type="Pfam" id="PF12682">
    <property type="entry name" value="Flavodoxin_4"/>
    <property type="match status" value="1"/>
</dbReference>
<dbReference type="STRING" id="520767.ATZ99_00310"/>
<sequence>MGKGTIVYFSLDGNTEFVAGLIHKITGFDLIKIIPVKEFKYKGFLKFFLGGKMSVFGETPEIQDFEKDIKSYDTIIIGTPVWACRPNPYVNTFVSKYDLKGKKVAIFACCAGYPNKTFDILKEKIKGDVLSTISFRNALKNKNSGIEEKIREWIKQMA</sequence>
<dbReference type="InterPro" id="IPR008254">
    <property type="entry name" value="Flavodoxin/NO_synth"/>
</dbReference>
<dbReference type="GO" id="GO:0016651">
    <property type="term" value="F:oxidoreductase activity, acting on NAD(P)H"/>
    <property type="evidence" value="ECO:0007669"/>
    <property type="project" value="UniProtKB-ARBA"/>
</dbReference>
<dbReference type="RefSeq" id="WP_068747233.1">
    <property type="nucleotide sequence ID" value="NZ_LOHZ01000013.1"/>
</dbReference>
<dbReference type="GO" id="GO:0009055">
    <property type="term" value="F:electron transfer activity"/>
    <property type="evidence" value="ECO:0007669"/>
    <property type="project" value="InterPro"/>
</dbReference>
<dbReference type="GO" id="GO:0010181">
    <property type="term" value="F:FMN binding"/>
    <property type="evidence" value="ECO:0007669"/>
    <property type="project" value="InterPro"/>
</dbReference>
<dbReference type="PROSITE" id="PS50902">
    <property type="entry name" value="FLAVODOXIN_LIKE"/>
    <property type="match status" value="1"/>
</dbReference>
<dbReference type="SUPFAM" id="SSF52218">
    <property type="entry name" value="Flavoproteins"/>
    <property type="match status" value="1"/>
</dbReference>
<dbReference type="Proteomes" id="UP000075737">
    <property type="component" value="Unassembled WGS sequence"/>
</dbReference>
<reference evidence="2 3" key="1">
    <citation type="submission" date="2015-12" db="EMBL/GenBank/DDBJ databases">
        <title>Draft genome of Thermovenabulum gondwanense isolated from a red thermophilic microbial mat colonisisng an outflow channel of a bore well.</title>
        <authorList>
            <person name="Patel B.K."/>
        </authorList>
    </citation>
    <scope>NUCLEOTIDE SEQUENCE [LARGE SCALE GENOMIC DNA]</scope>
    <source>
        <strain evidence="2 3">R270</strain>
    </source>
</reference>
<organism evidence="2 3">
    <name type="scientific">Thermovenabulum gondwanense</name>
    <dbReference type="NCBI Taxonomy" id="520767"/>
    <lineage>
        <taxon>Bacteria</taxon>
        <taxon>Bacillati</taxon>
        <taxon>Bacillota</taxon>
        <taxon>Clostridia</taxon>
        <taxon>Thermosediminibacterales</taxon>
        <taxon>Thermosediminibacteraceae</taxon>
        <taxon>Thermovenabulum</taxon>
    </lineage>
</organism>
<accession>A0A162N4I8</accession>
<dbReference type="InterPro" id="IPR029039">
    <property type="entry name" value="Flavoprotein-like_sf"/>
</dbReference>